<accession>A0A1I4E7F3</accession>
<keyword evidence="2" id="KW-1185">Reference proteome</keyword>
<proteinExistence type="predicted"/>
<dbReference type="RefSeq" id="WP_093522907.1">
    <property type="nucleotide sequence ID" value="NZ_FOSK01000014.1"/>
</dbReference>
<comment type="caution">
    <text evidence="1">The sequence shown here is derived from an EMBL/GenBank/DDBJ whole genome shotgun (WGS) entry which is preliminary data.</text>
</comment>
<dbReference type="EMBL" id="FOSK01000014">
    <property type="protein sequence ID" value="SFL01738.1"/>
    <property type="molecule type" value="Genomic_DNA"/>
</dbReference>
<evidence type="ECO:0000313" key="1">
    <source>
        <dbReference type="EMBL" id="SFL01738.1"/>
    </source>
</evidence>
<name>A0A1I4E7F3_9HYPH</name>
<sequence length="1197" mass="130164">MEFLQQTCKSLYLAPNSGDNAGGFAFVVSKVASRKTRLPKRISLKDALTSKTYSGSFIYCPDPLNCGDKESGQQDLVSGLHAYLQSMNVLRGFMWLPRDLTPLPVPQDYKGQRPAFFSINAAGTETTSSLSYLLAPELTIEFYSSAYIGVSEDEENLQLSESAIQLGGYLSPDTGSVSKADIRCSGPDRGAIVFDAEFERGALHDQWNVGFQWVTKDAETKTGVNGQRFALGTGDDGSRNPLPMTLIVDVTDALNNYPTHNRTDPNRCAFYFRAEKESGQGPTLNSFYRTTYGAPVVLQGITADSHMSDALPAGIILTPSYENASSLHSFIASPVGDFLVCAPVAKGDTKARFMCGLGGTEFLEVPGVARHALSDGARLRFVPDQPAYAPVFPLPLSSPVGRPAPKGAPLKGNYKTSYVQVFPPENAAEKSGVSITYVAQPHGSALHGYDDEIWQENKELLGTVSPAYTLPQMEGQAFPMFPYSGTDEGDPSYSQCDVALFEKSIVAPTRRKVIASLTNAQSNTRESKAQTGEGDATLTTPLGVIATLQSPTDASHWKEVKLAQIKVPTPSDFAFKDLSPKLIEAFQTNQLFLVTANPSELGEAGSTFLNTLNIEDWQIEADVGNSPDFGDYANILIIKGILGPLYDPKGSEKDNLISNPQKWTQKETFAAPTTERENTPDKAQLVNVSSWLQDYFKAAYENPATEYFESFNQIAADPNWTGVLMLRARIKSPPEQLAGIVAGVRDPAKFYAHHLAIRINQIKAGASGEKIAIKKQSSVFGLIYYEDNDLIVPKGATGPEPVVPSATRTYDFILLSLKVLFENSAIKKFSSFAQLSMTKIFGSDTVSSKPVLPAGQPQPKGSQYKSLIMKASYQDNNNHPSYTMAATHPYLFTVDNNILEQTEFTSARMNTISRHGKTQENQTEPLIRFAFTGFLDFAILSAGKNEPVDLFSFGNEPDQQTSQNGLAFNELGLQMSFTQDNAYESQKITWDSSQLTFDSKNSTPRNGSLVATMPLQLKGFVSSDSADKTPASMGYLDVVTNVRQQGLSDKWNGLKFEVSLGTAGDLAGKLGLTADLLLAWSPDSAGEIYKSKTAIHMPGSSNGASLISLQNVLSMSYGPIQLLYTENPNRKEADASKQYMFVLNEIAIKFLGLAKIPPSGATSFYLFSDPDEGSQGSDKTTGLAWYAVYNNEPADSK</sequence>
<gene>
    <name evidence="1" type="ORF">SAMN04488518_11433</name>
</gene>
<reference evidence="1 2" key="1">
    <citation type="submission" date="2016-10" db="EMBL/GenBank/DDBJ databases">
        <authorList>
            <person name="Varghese N."/>
            <person name="Submissions S."/>
        </authorList>
    </citation>
    <scope>NUCLEOTIDE SEQUENCE [LARGE SCALE GENOMIC DNA]</scope>
    <source>
        <strain evidence="1 2">DSM 16392</strain>
    </source>
</reference>
<protein>
    <submittedName>
        <fullName evidence="1">Uncharacterized protein</fullName>
    </submittedName>
</protein>
<dbReference type="Proteomes" id="UP000199598">
    <property type="component" value="Unassembled WGS sequence"/>
</dbReference>
<evidence type="ECO:0000313" key="2">
    <source>
        <dbReference type="Proteomes" id="UP000199598"/>
    </source>
</evidence>
<organism evidence="1 2">
    <name type="scientific">Pseudovibrio ascidiaceicola</name>
    <dbReference type="NCBI Taxonomy" id="285279"/>
    <lineage>
        <taxon>Bacteria</taxon>
        <taxon>Pseudomonadati</taxon>
        <taxon>Pseudomonadota</taxon>
        <taxon>Alphaproteobacteria</taxon>
        <taxon>Hyphomicrobiales</taxon>
        <taxon>Stappiaceae</taxon>
        <taxon>Pseudovibrio</taxon>
    </lineage>
</organism>